<protein>
    <recommendedName>
        <fullName evidence="3">MHD domain-containing protein</fullName>
    </recommendedName>
</protein>
<gene>
    <name evidence="4" type="ORF">ALECFALPRED_008298</name>
</gene>
<evidence type="ECO:0000256" key="1">
    <source>
        <dbReference type="ARBA" id="ARBA00022583"/>
    </source>
</evidence>
<evidence type="ECO:0000256" key="2">
    <source>
        <dbReference type="SAM" id="MobiDB-lite"/>
    </source>
</evidence>
<dbReference type="PANTHER" id="PTHR23065">
    <property type="entry name" value="PROLINE-SERINE-THREONINE PHOSPHATASE INTERACTING PROTEIN 1"/>
    <property type="match status" value="1"/>
</dbReference>
<keyword evidence="5" id="KW-1185">Reference proteome</keyword>
<keyword evidence="1" id="KW-0254">Endocytosis</keyword>
<dbReference type="CDD" id="cd07650">
    <property type="entry name" value="F-BAR_Syp1p_like"/>
    <property type="match status" value="1"/>
</dbReference>
<dbReference type="GO" id="GO:0006897">
    <property type="term" value="P:endocytosis"/>
    <property type="evidence" value="ECO:0007669"/>
    <property type="project" value="UniProtKB-KW"/>
</dbReference>
<dbReference type="GO" id="GO:0032153">
    <property type="term" value="C:cell division site"/>
    <property type="evidence" value="ECO:0007669"/>
    <property type="project" value="TreeGrafter"/>
</dbReference>
<dbReference type="PANTHER" id="PTHR23065:SF54">
    <property type="entry name" value="SUPPRESSOR OF YEAST PROFILIN DELETION"/>
    <property type="match status" value="1"/>
</dbReference>
<accession>A0A8H3I9S8</accession>
<organism evidence="4 5">
    <name type="scientific">Alectoria fallacina</name>
    <dbReference type="NCBI Taxonomy" id="1903189"/>
    <lineage>
        <taxon>Eukaryota</taxon>
        <taxon>Fungi</taxon>
        <taxon>Dikarya</taxon>
        <taxon>Ascomycota</taxon>
        <taxon>Pezizomycotina</taxon>
        <taxon>Lecanoromycetes</taxon>
        <taxon>OSLEUM clade</taxon>
        <taxon>Lecanoromycetidae</taxon>
        <taxon>Lecanorales</taxon>
        <taxon>Lecanorineae</taxon>
        <taxon>Parmeliaceae</taxon>
        <taxon>Alectoria</taxon>
    </lineage>
</organism>
<evidence type="ECO:0000313" key="5">
    <source>
        <dbReference type="Proteomes" id="UP000664203"/>
    </source>
</evidence>
<dbReference type="GO" id="GO:0032185">
    <property type="term" value="P:septin cytoskeleton organization"/>
    <property type="evidence" value="ECO:0007669"/>
    <property type="project" value="TreeGrafter"/>
</dbReference>
<dbReference type="InterPro" id="IPR018808">
    <property type="entry name" value="Muniscin_C"/>
</dbReference>
<dbReference type="InterPro" id="IPR049609">
    <property type="entry name" value="Syp1-like_MHD"/>
</dbReference>
<dbReference type="GO" id="GO:0030139">
    <property type="term" value="C:endocytic vesicle"/>
    <property type="evidence" value="ECO:0007669"/>
    <property type="project" value="TreeGrafter"/>
</dbReference>
<dbReference type="AlphaFoldDB" id="A0A8H3I9S8"/>
<comment type="caution">
    <text evidence="4">The sequence shown here is derived from an EMBL/GenBank/DDBJ whole genome shotgun (WGS) entry which is preliminary data.</text>
</comment>
<dbReference type="OrthoDB" id="331602at2759"/>
<feature type="region of interest" description="Disordered" evidence="2">
    <location>
        <begin position="240"/>
        <end position="454"/>
    </location>
</feature>
<dbReference type="InterPro" id="IPR001060">
    <property type="entry name" value="FCH_dom"/>
</dbReference>
<dbReference type="CDD" id="cd09264">
    <property type="entry name" value="AP_Syp1_MHD"/>
    <property type="match status" value="1"/>
</dbReference>
<feature type="compositionally biased region" description="Polar residues" evidence="2">
    <location>
        <begin position="289"/>
        <end position="305"/>
    </location>
</feature>
<dbReference type="Proteomes" id="UP000664203">
    <property type="component" value="Unassembled WGS sequence"/>
</dbReference>
<feature type="compositionally biased region" description="Low complexity" evidence="2">
    <location>
        <begin position="307"/>
        <end position="319"/>
    </location>
</feature>
<feature type="compositionally biased region" description="Basic and acidic residues" evidence="2">
    <location>
        <begin position="276"/>
        <end position="287"/>
    </location>
</feature>
<feature type="compositionally biased region" description="Polar residues" evidence="2">
    <location>
        <begin position="240"/>
        <end position="253"/>
    </location>
</feature>
<dbReference type="EMBL" id="CAJPDR010000057">
    <property type="protein sequence ID" value="CAF9912760.1"/>
    <property type="molecule type" value="Genomic_DNA"/>
</dbReference>
<dbReference type="GO" id="GO:0005886">
    <property type="term" value="C:plasma membrane"/>
    <property type="evidence" value="ECO:0007669"/>
    <property type="project" value="TreeGrafter"/>
</dbReference>
<dbReference type="PROSITE" id="PS51072">
    <property type="entry name" value="MHD"/>
    <property type="match status" value="1"/>
</dbReference>
<reference evidence="4" key="1">
    <citation type="submission" date="2021-03" db="EMBL/GenBank/DDBJ databases">
        <authorList>
            <person name="Tagirdzhanova G."/>
        </authorList>
    </citation>
    <scope>NUCLEOTIDE SEQUENCE</scope>
</reference>
<proteinExistence type="predicted"/>
<dbReference type="SUPFAM" id="SSF103657">
    <property type="entry name" value="BAR/IMD domain-like"/>
    <property type="match status" value="1"/>
</dbReference>
<dbReference type="FunFam" id="1.20.1270.60:FF:000102">
    <property type="entry name" value="WGS project CABT00000000 data, contig 2.23"/>
    <property type="match status" value="1"/>
</dbReference>
<dbReference type="InterPro" id="IPR027267">
    <property type="entry name" value="AH/BAR_dom_sf"/>
</dbReference>
<feature type="compositionally biased region" description="Low complexity" evidence="2">
    <location>
        <begin position="265"/>
        <end position="275"/>
    </location>
</feature>
<feature type="compositionally biased region" description="Basic and acidic residues" evidence="2">
    <location>
        <begin position="387"/>
        <end position="397"/>
    </location>
</feature>
<dbReference type="Pfam" id="PF00611">
    <property type="entry name" value="FCH"/>
    <property type="match status" value="1"/>
</dbReference>
<name>A0A8H3I9S8_9LECA</name>
<dbReference type="InterPro" id="IPR028565">
    <property type="entry name" value="MHD"/>
</dbReference>
<evidence type="ECO:0000259" key="3">
    <source>
        <dbReference type="PROSITE" id="PS51072"/>
    </source>
</evidence>
<feature type="compositionally biased region" description="Basic and acidic residues" evidence="2">
    <location>
        <begin position="325"/>
        <end position="337"/>
    </location>
</feature>
<feature type="domain" description="MHD" evidence="3">
    <location>
        <begin position="604"/>
        <end position="861"/>
    </location>
</feature>
<dbReference type="SMART" id="SM00055">
    <property type="entry name" value="FCH"/>
    <property type="match status" value="1"/>
</dbReference>
<feature type="region of interest" description="Disordered" evidence="2">
    <location>
        <begin position="832"/>
        <end position="856"/>
    </location>
</feature>
<sequence>MELSRQEYPALLRSLSPNQAVSVLDERVKLIGKVNTDIADWLAERRRVEEVYVQGLRKLAGRRPHDAAAELGVFRTPWQSIVSSMQSLAESHNILAAKMESDVERPLKEFQSKNREMQGISTIQGNLAAVAKDLDGAQKRAQKLAAGKSNANKVANATSDVDAANQAWDSQAPFVFEQLQALDESRVNHLRDVLTQFETHEVDLVERNRITAESCLNALLNVNTADEISTFVAQNAGGDQNVSRRLASRSATGSSIADPPPAPIPAATSPPTLTPSRERARREDERPSPFSTASRAGTAPPQKSSFGGLRRLGTVLGGRSNKGVKVMDRAPSPEKRSRPMRNPLRRGPSSHQNMETIPSPPSSLSNLPQSPPRQGAPLIQTASQSTERPRSQERRLLNDQVNGDTIQPAPTRVSTLPGMPNGISSAANRDLATVQESQVASPPGPPPGKMAERDAEGYSVPSSAVDDITRAQQEAAAAGETGQSQFKLDIRPEPIKEDPEAQSAFSSVANTLRAQASQVATPRKPGTVRGRRDVRNTVFVHSGQSLESAGLGGPQAPSAPPFNLGGVPPLPLDAQRGSDAQSIRSAHSVSSLASTAVTHPQMRQPGLNASIVETVTATFEKSEVVKAVVIGELALQHNPSETTSQSGSESVRLENFPVLEKVAPNPTFISQTPSRSGEYSVNVSQVSRPSVAFKYQVHLEDSSLAAHAPVSIIPSWKIQPTQASVILSYAFNPAFSSPAKRSVSLKNVVVFISVENTKALSCQSKPQGIFSKERSLIYWKLGDITLDGYAEAPQKLLARFNTEGEANPGNVEMRWEISGEAAAGLGSGLSLSQMSSREEGGSDPFADESTSSNAAGGWKEVPLHRKLISGKYIAN</sequence>
<dbReference type="Pfam" id="PF10291">
    <property type="entry name" value="muHD"/>
    <property type="match status" value="1"/>
</dbReference>
<evidence type="ECO:0000313" key="4">
    <source>
        <dbReference type="EMBL" id="CAF9912760.1"/>
    </source>
</evidence>
<dbReference type="Gene3D" id="1.20.1270.60">
    <property type="entry name" value="Arfaptin homology (AH) domain/BAR domain"/>
    <property type="match status" value="1"/>
</dbReference>